<accession>A0AAE0M015</accession>
<proteinExistence type="inferred from homology"/>
<dbReference type="PANTHER" id="PTHR43618">
    <property type="entry name" value="7-ALPHA-HYDROXYSTEROID DEHYDROGENASE"/>
    <property type="match status" value="1"/>
</dbReference>
<reference evidence="5" key="2">
    <citation type="submission" date="2023-06" db="EMBL/GenBank/DDBJ databases">
        <authorList>
            <consortium name="Lawrence Berkeley National Laboratory"/>
            <person name="Haridas S."/>
            <person name="Hensen N."/>
            <person name="Bonometti L."/>
            <person name="Westerberg I."/>
            <person name="Brannstrom I.O."/>
            <person name="Guillou S."/>
            <person name="Cros-Aarteil S."/>
            <person name="Calhoun S."/>
            <person name="Kuo A."/>
            <person name="Mondo S."/>
            <person name="Pangilinan J."/>
            <person name="Riley R."/>
            <person name="Labutti K."/>
            <person name="Andreopoulos B."/>
            <person name="Lipzen A."/>
            <person name="Chen C."/>
            <person name="Yanf M."/>
            <person name="Daum C."/>
            <person name="Ng V."/>
            <person name="Clum A."/>
            <person name="Steindorff A."/>
            <person name="Ohm R."/>
            <person name="Martin F."/>
            <person name="Silar P."/>
            <person name="Natvig D."/>
            <person name="Lalanne C."/>
            <person name="Gautier V."/>
            <person name="Ament-Velasquez S.L."/>
            <person name="Kruys A."/>
            <person name="Hutchinson M.I."/>
            <person name="Powell A.J."/>
            <person name="Barry K."/>
            <person name="Miller A.N."/>
            <person name="Grigoriev I.V."/>
            <person name="Debuchy R."/>
            <person name="Gladieux P."/>
            <person name="Thoren M.H."/>
            <person name="Johannesson H."/>
        </authorList>
    </citation>
    <scope>NUCLEOTIDE SEQUENCE</scope>
    <source>
        <strain evidence="5">CBS 118394</strain>
    </source>
</reference>
<dbReference type="Proteomes" id="UP001283341">
    <property type="component" value="Unassembled WGS sequence"/>
</dbReference>
<name>A0AAE0M015_9PEZI</name>
<sequence length="304" mass="31591">MSADLSVNALFRVDGMIAVVTGGGTGIGLAMARALAVNGAKRVYLLGRRAAPLAVAATQNPGVFDAVQCDVTDKASLQAVVDKITRDVGYVNLVIANAGAIGSPKRWDPSPSKSIAELRKDLFTDNSMEEMTAAFQVNVTGAFFTMTAFLELLDAGNKEALKGGFGKPLTEGSKVPSVQSQVIITSSISAFSRHAASVPAYCGSKAAIMQLAKQAATQLGGHGIRVNALAPGIFPSDLASGIMASRKPEEETPDNTMFIPAKRFGTDEEMAGTLLYLASRAGAYCNGSAHVVDGGRLAVMPSTY</sequence>
<keyword evidence="2" id="KW-0521">NADP</keyword>
<dbReference type="InterPro" id="IPR020904">
    <property type="entry name" value="Sc_DH/Rdtase_CS"/>
</dbReference>
<feature type="domain" description="Ketoreductase" evidence="4">
    <location>
        <begin position="18"/>
        <end position="232"/>
    </location>
</feature>
<protein>
    <recommendedName>
        <fullName evidence="4">Ketoreductase domain-containing protein</fullName>
    </recommendedName>
</protein>
<dbReference type="InterPro" id="IPR002347">
    <property type="entry name" value="SDR_fam"/>
</dbReference>
<dbReference type="EMBL" id="JAUEDM010000007">
    <property type="protein sequence ID" value="KAK3314221.1"/>
    <property type="molecule type" value="Genomic_DNA"/>
</dbReference>
<organism evidence="5 6">
    <name type="scientific">Apodospora peruviana</name>
    <dbReference type="NCBI Taxonomy" id="516989"/>
    <lineage>
        <taxon>Eukaryota</taxon>
        <taxon>Fungi</taxon>
        <taxon>Dikarya</taxon>
        <taxon>Ascomycota</taxon>
        <taxon>Pezizomycotina</taxon>
        <taxon>Sordariomycetes</taxon>
        <taxon>Sordariomycetidae</taxon>
        <taxon>Sordariales</taxon>
        <taxon>Lasiosphaeriaceae</taxon>
        <taxon>Apodospora</taxon>
    </lineage>
</organism>
<dbReference type="Gene3D" id="3.40.50.720">
    <property type="entry name" value="NAD(P)-binding Rossmann-like Domain"/>
    <property type="match status" value="1"/>
</dbReference>
<comment type="caution">
    <text evidence="5">The sequence shown here is derived from an EMBL/GenBank/DDBJ whole genome shotgun (WGS) entry which is preliminary data.</text>
</comment>
<dbReference type="InterPro" id="IPR052178">
    <property type="entry name" value="Sec_Metab_Biosynth_SDR"/>
</dbReference>
<dbReference type="PRINTS" id="PR00081">
    <property type="entry name" value="GDHRDH"/>
</dbReference>
<dbReference type="InterPro" id="IPR036291">
    <property type="entry name" value="NAD(P)-bd_dom_sf"/>
</dbReference>
<dbReference type="CDD" id="cd05233">
    <property type="entry name" value="SDR_c"/>
    <property type="match status" value="1"/>
</dbReference>
<reference evidence="5" key="1">
    <citation type="journal article" date="2023" name="Mol. Phylogenet. Evol.">
        <title>Genome-scale phylogeny and comparative genomics of the fungal order Sordariales.</title>
        <authorList>
            <person name="Hensen N."/>
            <person name="Bonometti L."/>
            <person name="Westerberg I."/>
            <person name="Brannstrom I.O."/>
            <person name="Guillou S."/>
            <person name="Cros-Aarteil S."/>
            <person name="Calhoun S."/>
            <person name="Haridas S."/>
            <person name="Kuo A."/>
            <person name="Mondo S."/>
            <person name="Pangilinan J."/>
            <person name="Riley R."/>
            <person name="LaButti K."/>
            <person name="Andreopoulos B."/>
            <person name="Lipzen A."/>
            <person name="Chen C."/>
            <person name="Yan M."/>
            <person name="Daum C."/>
            <person name="Ng V."/>
            <person name="Clum A."/>
            <person name="Steindorff A."/>
            <person name="Ohm R.A."/>
            <person name="Martin F."/>
            <person name="Silar P."/>
            <person name="Natvig D.O."/>
            <person name="Lalanne C."/>
            <person name="Gautier V."/>
            <person name="Ament-Velasquez S.L."/>
            <person name="Kruys A."/>
            <person name="Hutchinson M.I."/>
            <person name="Powell A.J."/>
            <person name="Barry K."/>
            <person name="Miller A.N."/>
            <person name="Grigoriev I.V."/>
            <person name="Debuchy R."/>
            <person name="Gladieux P."/>
            <person name="Hiltunen Thoren M."/>
            <person name="Johannesson H."/>
        </authorList>
    </citation>
    <scope>NUCLEOTIDE SEQUENCE</scope>
    <source>
        <strain evidence="5">CBS 118394</strain>
    </source>
</reference>
<evidence type="ECO:0000313" key="5">
    <source>
        <dbReference type="EMBL" id="KAK3314221.1"/>
    </source>
</evidence>
<dbReference type="GO" id="GO:0016491">
    <property type="term" value="F:oxidoreductase activity"/>
    <property type="evidence" value="ECO:0007669"/>
    <property type="project" value="UniProtKB-KW"/>
</dbReference>
<dbReference type="AlphaFoldDB" id="A0AAE0M015"/>
<dbReference type="PANTHER" id="PTHR43618:SF18">
    <property type="entry name" value="SHORT CHAIN DEHYDROGENASE_REDUCTASE FAMILY (AFU_ORTHOLOGUE AFUA_5G12480)"/>
    <property type="match status" value="1"/>
</dbReference>
<keyword evidence="6" id="KW-1185">Reference proteome</keyword>
<dbReference type="Pfam" id="PF00106">
    <property type="entry name" value="adh_short"/>
    <property type="match status" value="1"/>
</dbReference>
<evidence type="ECO:0000256" key="3">
    <source>
        <dbReference type="ARBA" id="ARBA00023002"/>
    </source>
</evidence>
<evidence type="ECO:0000256" key="1">
    <source>
        <dbReference type="ARBA" id="ARBA00006484"/>
    </source>
</evidence>
<evidence type="ECO:0000256" key="2">
    <source>
        <dbReference type="ARBA" id="ARBA00022857"/>
    </source>
</evidence>
<evidence type="ECO:0000313" key="6">
    <source>
        <dbReference type="Proteomes" id="UP001283341"/>
    </source>
</evidence>
<dbReference type="InterPro" id="IPR057326">
    <property type="entry name" value="KR_dom"/>
</dbReference>
<gene>
    <name evidence="5" type="ORF">B0H66DRAFT_577900</name>
</gene>
<dbReference type="PROSITE" id="PS00061">
    <property type="entry name" value="ADH_SHORT"/>
    <property type="match status" value="1"/>
</dbReference>
<dbReference type="Pfam" id="PF13561">
    <property type="entry name" value="adh_short_C2"/>
    <property type="match status" value="1"/>
</dbReference>
<comment type="similarity">
    <text evidence="1">Belongs to the short-chain dehydrogenases/reductases (SDR) family.</text>
</comment>
<dbReference type="SMART" id="SM00822">
    <property type="entry name" value="PKS_KR"/>
    <property type="match status" value="1"/>
</dbReference>
<dbReference type="SUPFAM" id="SSF51735">
    <property type="entry name" value="NAD(P)-binding Rossmann-fold domains"/>
    <property type="match status" value="1"/>
</dbReference>
<evidence type="ECO:0000259" key="4">
    <source>
        <dbReference type="SMART" id="SM00822"/>
    </source>
</evidence>
<keyword evidence="3" id="KW-0560">Oxidoreductase</keyword>